<dbReference type="InterPro" id="IPR010607">
    <property type="entry name" value="DUF1194"/>
</dbReference>
<dbReference type="EMBL" id="FWFQ01000006">
    <property type="protein sequence ID" value="SLN26467.1"/>
    <property type="molecule type" value="Genomic_DNA"/>
</dbReference>
<keyword evidence="3" id="KW-1185">Reference proteome</keyword>
<reference evidence="2 3" key="1">
    <citation type="submission" date="2017-03" db="EMBL/GenBank/DDBJ databases">
        <authorList>
            <person name="Afonso C.L."/>
            <person name="Miller P.J."/>
            <person name="Scott M.A."/>
            <person name="Spackman E."/>
            <person name="Goraichik I."/>
            <person name="Dimitrov K.M."/>
            <person name="Suarez D.L."/>
            <person name="Swayne D.E."/>
        </authorList>
    </citation>
    <scope>NUCLEOTIDE SEQUENCE [LARGE SCALE GENOMIC DNA]</scope>
    <source>
        <strain evidence="2 3">CECT 7680</strain>
    </source>
</reference>
<evidence type="ECO:0000256" key="1">
    <source>
        <dbReference type="SAM" id="SignalP"/>
    </source>
</evidence>
<feature type="signal peptide" evidence="1">
    <location>
        <begin position="1"/>
        <end position="31"/>
    </location>
</feature>
<accession>A0A1Y5RZF1</accession>
<evidence type="ECO:0000313" key="2">
    <source>
        <dbReference type="EMBL" id="SLN26467.1"/>
    </source>
</evidence>
<dbReference type="RefSeq" id="WP_245824476.1">
    <property type="nucleotide sequence ID" value="NZ_FWFQ01000006.1"/>
</dbReference>
<feature type="chain" id="PRO_5012124912" description="VWFA domain-containing protein" evidence="1">
    <location>
        <begin position="32"/>
        <end position="315"/>
    </location>
</feature>
<evidence type="ECO:0008006" key="4">
    <source>
        <dbReference type="Google" id="ProtNLM"/>
    </source>
</evidence>
<dbReference type="SUPFAM" id="SSF53300">
    <property type="entry name" value="vWA-like"/>
    <property type="match status" value="1"/>
</dbReference>
<keyword evidence="1" id="KW-0732">Signal</keyword>
<gene>
    <name evidence="2" type="ORF">PSA7680_01157</name>
</gene>
<name>A0A1Y5RZF1_9RHOB</name>
<dbReference type="Proteomes" id="UP000193409">
    <property type="component" value="Unassembled WGS sequence"/>
</dbReference>
<dbReference type="Gene3D" id="3.40.50.410">
    <property type="entry name" value="von Willebrand factor, type A domain"/>
    <property type="match status" value="1"/>
</dbReference>
<dbReference type="AlphaFoldDB" id="A0A1Y5RZF1"/>
<organism evidence="2 3">
    <name type="scientific">Pseudoruegeria aquimaris</name>
    <dbReference type="NCBI Taxonomy" id="393663"/>
    <lineage>
        <taxon>Bacteria</taxon>
        <taxon>Pseudomonadati</taxon>
        <taxon>Pseudomonadota</taxon>
        <taxon>Alphaproteobacteria</taxon>
        <taxon>Rhodobacterales</taxon>
        <taxon>Roseobacteraceae</taxon>
        <taxon>Pseudoruegeria</taxon>
    </lineage>
</organism>
<sequence length="315" mass="32343">MSRRAPSAPAVLAGALLLGAAPLAAPASAQATATPAQSAQAIPALPLKARAAQTQASKTQATNTQFNGCRQALALGLDVSGSVDATEYAIQRRGLAGALRHPEVRAALLQLPGLPVSLMVFEWSGADAQHDLTGWRSIRTEADIETLATELANPDGRPAAGTTAIGSAIQFAVAAFEAGPRCFRRTLDLSGDGKNNGWPPPRDTHALAAAAGVGINGLVIGGDSPSTRDDRSASIGELVAYFQHNVILGPGAFVEAALGFEDFEAAMVRKLLKELDGFVFGALPAAGRKDTAHQAFHLPVSGPAPSRSPAEAPAR</sequence>
<protein>
    <recommendedName>
        <fullName evidence="4">VWFA domain-containing protein</fullName>
    </recommendedName>
</protein>
<evidence type="ECO:0000313" key="3">
    <source>
        <dbReference type="Proteomes" id="UP000193409"/>
    </source>
</evidence>
<dbReference type="InterPro" id="IPR036465">
    <property type="entry name" value="vWFA_dom_sf"/>
</dbReference>
<dbReference type="Pfam" id="PF06707">
    <property type="entry name" value="DUF1194"/>
    <property type="match status" value="1"/>
</dbReference>
<proteinExistence type="predicted"/>